<dbReference type="RefSeq" id="XP_013338764.1">
    <property type="nucleotide sequence ID" value="XM_013483310.1"/>
</dbReference>
<dbReference type="Proteomes" id="UP000030641">
    <property type="component" value="Unassembled WGS sequence"/>
</dbReference>
<keyword evidence="1" id="KW-0812">Transmembrane</keyword>
<gene>
    <name evidence="2" type="ORF">AUEXF2481DRAFT_84079</name>
</gene>
<evidence type="ECO:0000256" key="1">
    <source>
        <dbReference type="SAM" id="Phobius"/>
    </source>
</evidence>
<sequence>MTLVWCESQDATATRILQGHKRVPLICLIIVNIPGSVQSNGQVRREHPIWHHLAFDLIMLSRAALYAVLFATCTITSTNAAGYATRDPTTPVCSGFTTLTNTSHVSYSDANRVISSGVVCNTSNVSTSCSVLSGGWSELYNYVSFANGTQITDQRYAVGWTMWNSTGDSRAVYDTAGYGAMENETVTFDQGTSGWVVFTPEYRCINGLIRNCPANFTLANDTEVRVCYPMFTDRSVAFESTTGHFENISIIAGQRFINETSVSAATQLKENPNNRPPYGLSSGDAAKMFIGFGGVLGLVVFWVGTFAL</sequence>
<dbReference type="OrthoDB" id="3888670at2759"/>
<dbReference type="HOGENOM" id="CLU_078548_0_0_1"/>
<evidence type="ECO:0000313" key="3">
    <source>
        <dbReference type="Proteomes" id="UP000030641"/>
    </source>
</evidence>
<keyword evidence="1" id="KW-1133">Transmembrane helix</keyword>
<dbReference type="AlphaFoldDB" id="A0A074Y2V6"/>
<dbReference type="EMBL" id="KL584795">
    <property type="protein sequence ID" value="KEQ90264.1"/>
    <property type="molecule type" value="Genomic_DNA"/>
</dbReference>
<evidence type="ECO:0000313" key="2">
    <source>
        <dbReference type="EMBL" id="KEQ90264.1"/>
    </source>
</evidence>
<feature type="transmembrane region" description="Helical" evidence="1">
    <location>
        <begin position="288"/>
        <end position="307"/>
    </location>
</feature>
<reference evidence="2 3" key="1">
    <citation type="journal article" date="2014" name="BMC Genomics">
        <title>Genome sequencing of four Aureobasidium pullulans varieties: biotechnological potential, stress tolerance, and description of new species.</title>
        <authorList>
            <person name="Gostin Ar C."/>
            <person name="Ohm R.A."/>
            <person name="Kogej T."/>
            <person name="Sonjak S."/>
            <person name="Turk M."/>
            <person name="Zajc J."/>
            <person name="Zalar P."/>
            <person name="Grube M."/>
            <person name="Sun H."/>
            <person name="Han J."/>
            <person name="Sharma A."/>
            <person name="Chiniquy J."/>
            <person name="Ngan C.Y."/>
            <person name="Lipzen A."/>
            <person name="Barry K."/>
            <person name="Grigoriev I.V."/>
            <person name="Gunde-Cimerman N."/>
        </authorList>
    </citation>
    <scope>NUCLEOTIDE SEQUENCE [LARGE SCALE GENOMIC DNA]</scope>
    <source>
        <strain evidence="2 3">EXF-2481</strain>
    </source>
</reference>
<dbReference type="InterPro" id="IPR045702">
    <property type="entry name" value="DUF6060"/>
</dbReference>
<keyword evidence="3" id="KW-1185">Reference proteome</keyword>
<proteinExistence type="predicted"/>
<dbReference type="Pfam" id="PF19535">
    <property type="entry name" value="DUF6060"/>
    <property type="match status" value="1"/>
</dbReference>
<dbReference type="GeneID" id="25371790"/>
<keyword evidence="1" id="KW-0472">Membrane</keyword>
<dbReference type="InParanoid" id="A0A074Y2V6"/>
<name>A0A074Y2V6_AURSE</name>
<organism evidence="2 3">
    <name type="scientific">Aureobasidium subglaciale (strain EXF-2481)</name>
    <name type="common">Aureobasidium pullulans var. subglaciale</name>
    <dbReference type="NCBI Taxonomy" id="1043005"/>
    <lineage>
        <taxon>Eukaryota</taxon>
        <taxon>Fungi</taxon>
        <taxon>Dikarya</taxon>
        <taxon>Ascomycota</taxon>
        <taxon>Pezizomycotina</taxon>
        <taxon>Dothideomycetes</taxon>
        <taxon>Dothideomycetidae</taxon>
        <taxon>Dothideales</taxon>
        <taxon>Saccotheciaceae</taxon>
        <taxon>Aureobasidium</taxon>
    </lineage>
</organism>
<protein>
    <submittedName>
        <fullName evidence="2">Uncharacterized protein</fullName>
    </submittedName>
</protein>
<accession>A0A074Y2V6</accession>